<dbReference type="GO" id="GO:0032259">
    <property type="term" value="P:methylation"/>
    <property type="evidence" value="ECO:0007669"/>
    <property type="project" value="UniProtKB-KW"/>
</dbReference>
<comment type="caution">
    <text evidence="1">The sequence shown here is derived from an EMBL/GenBank/DDBJ whole genome shotgun (WGS) entry which is preliminary data.</text>
</comment>
<dbReference type="GO" id="GO:0008168">
    <property type="term" value="F:methyltransferase activity"/>
    <property type="evidence" value="ECO:0007669"/>
    <property type="project" value="UniProtKB-KW"/>
</dbReference>
<sequence>MTIYPEGRANKEVHVGPDGELFLATNNILEIAFGEVAPQERYLDVFKRNIEARRDFCTAFGIRYLHVVSPDKHNVYRHSFGDRIKFCLANFFGERTQVDFLYPADHLRSFLPKRVYKRNDTHWTSFGTAQVCALMAKQVGLPAEQVGLGLDEMLASIRPETVEEVGDLASKMTVQEVEHIPVVNRAWESLTLTNNLQAGNDGAVVLVLSRHARSRGRLIIFGDSFLRDSLDFLSVYFREVFFCRSRFLHKEIVAQAQPDYVITENAERYLGYVQPDSEAPPCFMIAPLLAREVDYSVETAAALSSFLNPDCKRFKNILQEKTGWTAYDAQAGDENHKNIESLPEKMRLFRSLQESGKLRAVLSALDRQEPASPLASKLHDLLGEAEPDLDPAESTIIAGLVDQGKVCFDVGAGSGAYSILLGQRVGVEGQVYAFEPAPLNRAYLQRRISDLRLSQITVEPLLISNRMRALTAPGIDVPGQAAGVPSASDIQEMTLDHYVTQTKMARIDLVRLGAGTQAGSVLQGSFNLIAKHRPYIIMQVAYEAGADPKQLERSLNLLRMAGYTLCAIRSKPWPHVKLFPKPDYGQPFRTTLFCYHGPRNDAHS</sequence>
<dbReference type="Proteomes" id="UP001524642">
    <property type="component" value="Unassembled WGS sequence"/>
</dbReference>
<dbReference type="Gene3D" id="3.40.50.150">
    <property type="entry name" value="Vaccinia Virus protein VP39"/>
    <property type="match status" value="1"/>
</dbReference>
<dbReference type="InterPro" id="IPR029063">
    <property type="entry name" value="SAM-dependent_MTases_sf"/>
</dbReference>
<accession>A0ABT1XBR1</accession>
<evidence type="ECO:0000313" key="1">
    <source>
        <dbReference type="EMBL" id="MCR0985557.1"/>
    </source>
</evidence>
<dbReference type="EMBL" id="JANJOU010000036">
    <property type="protein sequence ID" value="MCR0985557.1"/>
    <property type="molecule type" value="Genomic_DNA"/>
</dbReference>
<protein>
    <submittedName>
        <fullName evidence="1">FkbM family methyltransferase</fullName>
    </submittedName>
</protein>
<gene>
    <name evidence="1" type="ORF">NRP21_26245</name>
</gene>
<reference evidence="1 2" key="1">
    <citation type="submission" date="2022-06" db="EMBL/GenBank/DDBJ databases">
        <title>Roseomonas CN29.</title>
        <authorList>
            <person name="Cheng Y."/>
            <person name="He X."/>
        </authorList>
    </citation>
    <scope>NUCLEOTIDE SEQUENCE [LARGE SCALE GENOMIC DNA]</scope>
    <source>
        <strain evidence="1 2">CN29</strain>
    </source>
</reference>
<keyword evidence="1" id="KW-0489">Methyltransferase</keyword>
<proteinExistence type="predicted"/>
<dbReference type="SUPFAM" id="SSF53335">
    <property type="entry name" value="S-adenosyl-L-methionine-dependent methyltransferases"/>
    <property type="match status" value="1"/>
</dbReference>
<dbReference type="InterPro" id="IPR006342">
    <property type="entry name" value="FkbM_mtfrase"/>
</dbReference>
<dbReference type="RefSeq" id="WP_257719203.1">
    <property type="nucleotide sequence ID" value="NZ_JANJOU010000036.1"/>
</dbReference>
<name>A0ABT1XBR1_9PROT</name>
<keyword evidence="2" id="KW-1185">Reference proteome</keyword>
<dbReference type="NCBIfam" id="TIGR01444">
    <property type="entry name" value="fkbM_fam"/>
    <property type="match status" value="1"/>
</dbReference>
<organism evidence="1 2">
    <name type="scientific">Roseomonas populi</name>
    <dbReference type="NCBI Taxonomy" id="3121582"/>
    <lineage>
        <taxon>Bacteria</taxon>
        <taxon>Pseudomonadati</taxon>
        <taxon>Pseudomonadota</taxon>
        <taxon>Alphaproteobacteria</taxon>
        <taxon>Acetobacterales</taxon>
        <taxon>Roseomonadaceae</taxon>
        <taxon>Roseomonas</taxon>
    </lineage>
</organism>
<keyword evidence="1" id="KW-0808">Transferase</keyword>
<evidence type="ECO:0000313" key="2">
    <source>
        <dbReference type="Proteomes" id="UP001524642"/>
    </source>
</evidence>